<dbReference type="Pfam" id="PF05699">
    <property type="entry name" value="Dimer_Tnp_hAT"/>
    <property type="match status" value="1"/>
</dbReference>
<dbReference type="InterPro" id="IPR012337">
    <property type="entry name" value="RNaseH-like_sf"/>
</dbReference>
<organism evidence="2 3">
    <name type="scientific">Sinanodonta woodiana</name>
    <name type="common">Chinese pond mussel</name>
    <name type="synonym">Anodonta woodiana</name>
    <dbReference type="NCBI Taxonomy" id="1069815"/>
    <lineage>
        <taxon>Eukaryota</taxon>
        <taxon>Metazoa</taxon>
        <taxon>Spiralia</taxon>
        <taxon>Lophotrochozoa</taxon>
        <taxon>Mollusca</taxon>
        <taxon>Bivalvia</taxon>
        <taxon>Autobranchia</taxon>
        <taxon>Heteroconchia</taxon>
        <taxon>Palaeoheterodonta</taxon>
        <taxon>Unionida</taxon>
        <taxon>Unionoidea</taxon>
        <taxon>Unionidae</taxon>
        <taxon>Unioninae</taxon>
        <taxon>Sinanodonta</taxon>
    </lineage>
</organism>
<gene>
    <name evidence="2" type="ORF">ACJMK2_013177</name>
</gene>
<dbReference type="Proteomes" id="UP001634394">
    <property type="component" value="Unassembled WGS sequence"/>
</dbReference>
<dbReference type="InterPro" id="IPR008906">
    <property type="entry name" value="HATC_C_dom"/>
</dbReference>
<name>A0ABD3UZZ4_SINWO</name>
<evidence type="ECO:0000313" key="3">
    <source>
        <dbReference type="Proteomes" id="UP001634394"/>
    </source>
</evidence>
<evidence type="ECO:0000313" key="2">
    <source>
        <dbReference type="EMBL" id="KAL3853878.1"/>
    </source>
</evidence>
<dbReference type="AlphaFoldDB" id="A0ABD3UZZ4"/>
<proteinExistence type="predicted"/>
<protein>
    <recommendedName>
        <fullName evidence="1">HAT C-terminal dimerisation domain-containing protein</fullName>
    </recommendedName>
</protein>
<keyword evidence="3" id="KW-1185">Reference proteome</keyword>
<reference evidence="2 3" key="1">
    <citation type="submission" date="2024-11" db="EMBL/GenBank/DDBJ databases">
        <title>Chromosome-level genome assembly of the freshwater bivalve Anodonta woodiana.</title>
        <authorList>
            <person name="Chen X."/>
        </authorList>
    </citation>
    <scope>NUCLEOTIDE SEQUENCE [LARGE SCALE GENOMIC DNA]</scope>
    <source>
        <strain evidence="2">MN2024</strain>
        <tissue evidence="2">Gills</tissue>
    </source>
</reference>
<accession>A0ABD3UZZ4</accession>
<comment type="caution">
    <text evidence="2">The sequence shown here is derived from an EMBL/GenBank/DDBJ whole genome shotgun (WGS) entry which is preliminary data.</text>
</comment>
<feature type="domain" description="HAT C-terminal dimerisation" evidence="1">
    <location>
        <begin position="113"/>
        <end position="165"/>
    </location>
</feature>
<sequence>MLAKFPRSVKSFYEEVTAKMLAKFALSVRSFYEEITARMLAKFPFNDQTLKSLGYLNPERRLEISVEAVLQLSDKLFRDFQLSPASDLPSFTQGKTPLDVFWVNMNRVSTPLKKPRFPNLAKLSMAALSLPHSNADPERCFSILRKIQTDHRGNVCGKTVSSLISCKINAKCDCFELRPSNELCIAAK</sequence>
<evidence type="ECO:0000259" key="1">
    <source>
        <dbReference type="Pfam" id="PF05699"/>
    </source>
</evidence>
<dbReference type="SUPFAM" id="SSF53098">
    <property type="entry name" value="Ribonuclease H-like"/>
    <property type="match status" value="1"/>
</dbReference>
<dbReference type="EMBL" id="JBJQND010000014">
    <property type="protein sequence ID" value="KAL3853878.1"/>
    <property type="molecule type" value="Genomic_DNA"/>
</dbReference>